<name>A0A5P8M4D4_9LACO</name>
<dbReference type="EMBL" id="CP045143">
    <property type="protein sequence ID" value="QFR22981.1"/>
    <property type="molecule type" value="Genomic_DNA"/>
</dbReference>
<evidence type="ECO:0000313" key="1">
    <source>
        <dbReference type="EMBL" id="QFR22981.1"/>
    </source>
</evidence>
<sequence length="73" mass="8318">MIEAYLEAYKVIGELYTAEIKKLGGGTMTSDELVVWTARMDAFKEAEQAIFSLMYPQDNKKTDDGDTHQRPEK</sequence>
<gene>
    <name evidence="1" type="ORF">D1010_05730</name>
</gene>
<organism evidence="1 2">
    <name type="scientific">Schleiferilactobacillus harbinensis</name>
    <dbReference type="NCBI Taxonomy" id="304207"/>
    <lineage>
        <taxon>Bacteria</taxon>
        <taxon>Bacillati</taxon>
        <taxon>Bacillota</taxon>
        <taxon>Bacilli</taxon>
        <taxon>Lactobacillales</taxon>
        <taxon>Lactobacillaceae</taxon>
        <taxon>Schleiferilactobacillus</taxon>
    </lineage>
</organism>
<protein>
    <submittedName>
        <fullName evidence="1">Uncharacterized protein</fullName>
    </submittedName>
</protein>
<dbReference type="KEGG" id="lhb:D1010_05730"/>
<proteinExistence type="predicted"/>
<dbReference type="Proteomes" id="UP000326779">
    <property type="component" value="Chromosome"/>
</dbReference>
<evidence type="ECO:0000313" key="2">
    <source>
        <dbReference type="Proteomes" id="UP000326779"/>
    </source>
</evidence>
<accession>A0A5P8M4D4</accession>
<dbReference type="RefSeq" id="WP_152260450.1">
    <property type="nucleotide sequence ID" value="NZ_CP045143.1"/>
</dbReference>
<dbReference type="AlphaFoldDB" id="A0A5P8M4D4"/>
<reference evidence="1 2" key="1">
    <citation type="submission" date="2019-10" db="EMBL/GenBank/DDBJ databases">
        <title>The completed genome of Lactobacillus harbinensis M1.</title>
        <authorList>
            <person name="Zheng Y."/>
        </authorList>
    </citation>
    <scope>NUCLEOTIDE SEQUENCE [LARGE SCALE GENOMIC DNA]</scope>
    <source>
        <strain evidence="1 2">M1</strain>
    </source>
</reference>